<gene>
    <name evidence="7" type="ORF">ACOC_LOCUS823</name>
</gene>
<evidence type="ECO:0000313" key="7">
    <source>
        <dbReference type="EMBL" id="VDM52408.1"/>
    </source>
</evidence>
<protein>
    <submittedName>
        <fullName evidence="9">EGF-like domain-containing protein</fullName>
    </submittedName>
</protein>
<feature type="domain" description="EMI" evidence="6">
    <location>
        <begin position="95"/>
        <end position="177"/>
    </location>
</feature>
<keyword evidence="3" id="KW-0245">EGF-like domain</keyword>
<organism evidence="9">
    <name type="scientific">Angiostrongylus costaricensis</name>
    <name type="common">Nematode worm</name>
    <dbReference type="NCBI Taxonomy" id="334426"/>
    <lineage>
        <taxon>Eukaryota</taxon>
        <taxon>Metazoa</taxon>
        <taxon>Ecdysozoa</taxon>
        <taxon>Nematoda</taxon>
        <taxon>Chromadorea</taxon>
        <taxon>Rhabditida</taxon>
        <taxon>Rhabditina</taxon>
        <taxon>Rhabditomorpha</taxon>
        <taxon>Strongyloidea</taxon>
        <taxon>Metastrongylidae</taxon>
        <taxon>Angiostrongylus</taxon>
    </lineage>
</organism>
<dbReference type="OrthoDB" id="409374at2759"/>
<accession>A0A158PDL7</accession>
<name>A0A158PDL7_ANGCS</name>
<dbReference type="PROSITE" id="PS50026">
    <property type="entry name" value="EGF_3"/>
    <property type="match status" value="1"/>
</dbReference>
<feature type="disulfide bond" evidence="3">
    <location>
        <begin position="204"/>
        <end position="213"/>
    </location>
</feature>
<dbReference type="Pfam" id="PF17781">
    <property type="entry name" value="RPN1_RPN2_N"/>
    <property type="match status" value="1"/>
</dbReference>
<evidence type="ECO:0000259" key="6">
    <source>
        <dbReference type="PROSITE" id="PS51041"/>
    </source>
</evidence>
<evidence type="ECO:0000256" key="3">
    <source>
        <dbReference type="PROSITE-ProRule" id="PRU00076"/>
    </source>
</evidence>
<evidence type="ECO:0000259" key="5">
    <source>
        <dbReference type="PROSITE" id="PS50026"/>
    </source>
</evidence>
<dbReference type="SMART" id="SM00181">
    <property type="entry name" value="EGF"/>
    <property type="match status" value="1"/>
</dbReference>
<dbReference type="PROSITE" id="PS51041">
    <property type="entry name" value="EMI"/>
    <property type="match status" value="1"/>
</dbReference>
<dbReference type="InterPro" id="IPR000742">
    <property type="entry name" value="EGF"/>
</dbReference>
<dbReference type="EMBL" id="UYYA01000097">
    <property type="protein sequence ID" value="VDM52408.1"/>
    <property type="molecule type" value="Genomic_DNA"/>
</dbReference>
<proteinExistence type="predicted"/>
<dbReference type="SUPFAM" id="SSF57196">
    <property type="entry name" value="EGF/Laminin"/>
    <property type="match status" value="1"/>
</dbReference>
<feature type="disulfide bond" evidence="3">
    <location>
        <begin position="185"/>
        <end position="202"/>
    </location>
</feature>
<evidence type="ECO:0000256" key="1">
    <source>
        <dbReference type="ARBA" id="ARBA00022729"/>
    </source>
</evidence>
<keyword evidence="4" id="KW-0472">Membrane</keyword>
<keyword evidence="1" id="KW-0732">Signal</keyword>
<dbReference type="PROSITE" id="PS00022">
    <property type="entry name" value="EGF_1"/>
    <property type="match status" value="1"/>
</dbReference>
<dbReference type="InterPro" id="IPR011489">
    <property type="entry name" value="EMI_domain"/>
</dbReference>
<evidence type="ECO:0000313" key="9">
    <source>
        <dbReference type="WBParaSite" id="ACOC_0000082201-mRNA-1"/>
    </source>
</evidence>
<comment type="caution">
    <text evidence="3">Lacks conserved residue(s) required for the propagation of feature annotation.</text>
</comment>
<dbReference type="Pfam" id="PF00008">
    <property type="entry name" value="EGF"/>
    <property type="match status" value="1"/>
</dbReference>
<dbReference type="AlphaFoldDB" id="A0A158PDL7"/>
<keyword evidence="2 3" id="KW-1015">Disulfide bond</keyword>
<dbReference type="PROSITE" id="PS01186">
    <property type="entry name" value="EGF_2"/>
    <property type="match status" value="1"/>
</dbReference>
<sequence length="241" mass="27256">MKHNAEVEACDLLIEIERLDLLMEYVVDVDHQKSAKPWYDLLEVKFSISENMRQNGKHVLQINPEKRVIVLFAIGPTSVFEQFVDVQVQELKLGQKNVCPHEEVEIVTVKQPCVERYTKYVRTRKPGCNGQFKSCSVREPKTIYFHTYKNVNRTRRHTVADCCPGWIHVPGTVGCERANCTSDLCHNGGTCIPFRNGTEDICECAAGFTGAKCQYGIFVFNGLQGSIACTLLILLHPSYLS</sequence>
<reference evidence="7 8" key="2">
    <citation type="submission" date="2018-11" db="EMBL/GenBank/DDBJ databases">
        <authorList>
            <consortium name="Pathogen Informatics"/>
        </authorList>
    </citation>
    <scope>NUCLEOTIDE SEQUENCE [LARGE SCALE GENOMIC DNA]</scope>
    <source>
        <strain evidence="7 8">Costa Rica</strain>
    </source>
</reference>
<feature type="transmembrane region" description="Helical" evidence="4">
    <location>
        <begin position="215"/>
        <end position="235"/>
    </location>
</feature>
<evidence type="ECO:0000256" key="2">
    <source>
        <dbReference type="ARBA" id="ARBA00023157"/>
    </source>
</evidence>
<dbReference type="Proteomes" id="UP000267027">
    <property type="component" value="Unassembled WGS sequence"/>
</dbReference>
<dbReference type="InterPro" id="IPR040892">
    <property type="entry name" value="RPN1_N"/>
</dbReference>
<evidence type="ECO:0000256" key="4">
    <source>
        <dbReference type="SAM" id="Phobius"/>
    </source>
</evidence>
<reference evidence="9" key="1">
    <citation type="submission" date="2016-04" db="UniProtKB">
        <authorList>
            <consortium name="WormBaseParasite"/>
        </authorList>
    </citation>
    <scope>IDENTIFICATION</scope>
</reference>
<keyword evidence="4" id="KW-0812">Transmembrane</keyword>
<dbReference type="Gene3D" id="2.10.25.10">
    <property type="entry name" value="Laminin"/>
    <property type="match status" value="1"/>
</dbReference>
<dbReference type="WBParaSite" id="ACOC_0000082201-mRNA-1">
    <property type="protein sequence ID" value="ACOC_0000082201-mRNA-1"/>
    <property type="gene ID" value="ACOC_0000082201"/>
</dbReference>
<dbReference type="CDD" id="cd00054">
    <property type="entry name" value="EGF_CA"/>
    <property type="match status" value="1"/>
</dbReference>
<feature type="domain" description="EGF-like" evidence="5">
    <location>
        <begin position="176"/>
        <end position="214"/>
    </location>
</feature>
<dbReference type="Pfam" id="PF07546">
    <property type="entry name" value="EMI"/>
    <property type="match status" value="1"/>
</dbReference>
<keyword evidence="8" id="KW-1185">Reference proteome</keyword>
<dbReference type="STRING" id="334426.A0A158PDL7"/>
<evidence type="ECO:0000313" key="8">
    <source>
        <dbReference type="Proteomes" id="UP000267027"/>
    </source>
</evidence>
<keyword evidence="4" id="KW-1133">Transmembrane helix</keyword>